<evidence type="ECO:0000259" key="2">
    <source>
        <dbReference type="PROSITE" id="PS50903"/>
    </source>
</evidence>
<feature type="compositionally biased region" description="Polar residues" evidence="1">
    <location>
        <begin position="1"/>
        <end position="20"/>
    </location>
</feature>
<dbReference type="InterPro" id="IPR048574">
    <property type="entry name" value="RUBY_RBDX"/>
</dbReference>
<evidence type="ECO:0000256" key="1">
    <source>
        <dbReference type="SAM" id="MobiDB-lite"/>
    </source>
</evidence>
<dbReference type="AlphaFoldDB" id="A0A2N2F3Z0"/>
<dbReference type="Gene3D" id="2.20.28.10">
    <property type="match status" value="1"/>
</dbReference>
<protein>
    <recommendedName>
        <fullName evidence="2">Rubredoxin-like domain-containing protein</fullName>
    </recommendedName>
</protein>
<name>A0A2N2F3Z0_9BACT</name>
<dbReference type="SUPFAM" id="SSF57802">
    <property type="entry name" value="Rubredoxin-like"/>
    <property type="match status" value="1"/>
</dbReference>
<reference evidence="3 4" key="1">
    <citation type="journal article" date="2017" name="ISME J.">
        <title>Potential for microbial H2 and metal transformations associated with novel bacteria and archaea in deep terrestrial subsurface sediments.</title>
        <authorList>
            <person name="Hernsdorf A.W."/>
            <person name="Amano Y."/>
            <person name="Miyakawa K."/>
            <person name="Ise K."/>
            <person name="Suzuki Y."/>
            <person name="Anantharaman K."/>
            <person name="Probst A."/>
            <person name="Burstein D."/>
            <person name="Thomas B.C."/>
            <person name="Banfield J.F."/>
        </authorList>
    </citation>
    <scope>NUCLEOTIDE SEQUENCE [LARGE SCALE GENOMIC DNA]</scope>
    <source>
        <strain evidence="3">HGW-Dojkabacteria-1</strain>
    </source>
</reference>
<proteinExistence type="predicted"/>
<dbReference type="GO" id="GO:0005506">
    <property type="term" value="F:iron ion binding"/>
    <property type="evidence" value="ECO:0007669"/>
    <property type="project" value="InterPro"/>
</dbReference>
<feature type="domain" description="Rubredoxin-like" evidence="2">
    <location>
        <begin position="45"/>
        <end position="80"/>
    </location>
</feature>
<dbReference type="Pfam" id="PF21349">
    <property type="entry name" value="RUBY_RBDX"/>
    <property type="match status" value="1"/>
</dbReference>
<gene>
    <name evidence="3" type="ORF">CVU76_02650</name>
</gene>
<evidence type="ECO:0000313" key="4">
    <source>
        <dbReference type="Proteomes" id="UP000233417"/>
    </source>
</evidence>
<dbReference type="EMBL" id="PHAO01000001">
    <property type="protein sequence ID" value="PKN02899.1"/>
    <property type="molecule type" value="Genomic_DNA"/>
</dbReference>
<dbReference type="Proteomes" id="UP000233417">
    <property type="component" value="Unassembled WGS sequence"/>
</dbReference>
<dbReference type="InterPro" id="IPR024934">
    <property type="entry name" value="Rubredoxin-like_dom"/>
</dbReference>
<feature type="region of interest" description="Disordered" evidence="1">
    <location>
        <begin position="1"/>
        <end position="38"/>
    </location>
</feature>
<accession>A0A2N2F3Z0</accession>
<comment type="caution">
    <text evidence="3">The sequence shown here is derived from an EMBL/GenBank/DDBJ whole genome shotgun (WGS) entry which is preliminary data.</text>
</comment>
<evidence type="ECO:0000313" key="3">
    <source>
        <dbReference type="EMBL" id="PKN02899.1"/>
    </source>
</evidence>
<organism evidence="3 4">
    <name type="scientific">Candidatus Dojkabacteria bacterium HGW-Dojkabacteria-1</name>
    <dbReference type="NCBI Taxonomy" id="2013761"/>
    <lineage>
        <taxon>Bacteria</taxon>
        <taxon>Candidatus Dojkabacteria</taxon>
    </lineage>
</organism>
<sequence length="81" mass="9268">MDDTLNNGNTQVPNQDTNLDPTEHVPPTNGLATHDTNPEDLESRWLRWKCLNCGYLYEGMKELKKCPRCGNENPDMFEDAD</sequence>
<dbReference type="PROSITE" id="PS50903">
    <property type="entry name" value="RUBREDOXIN_LIKE"/>
    <property type="match status" value="1"/>
</dbReference>